<reference evidence="2 3" key="1">
    <citation type="journal article" date="2014" name="Agronomy (Basel)">
        <title>A Draft Genome Sequence for Ensete ventricosum, the Drought-Tolerant Tree Against Hunger.</title>
        <authorList>
            <person name="Harrison J."/>
            <person name="Moore K.A."/>
            <person name="Paszkiewicz K."/>
            <person name="Jones T."/>
            <person name="Grant M."/>
            <person name="Ambacheew D."/>
            <person name="Muzemil S."/>
            <person name="Studholme D.J."/>
        </authorList>
    </citation>
    <scope>NUCLEOTIDE SEQUENCE [LARGE SCALE GENOMIC DNA]</scope>
</reference>
<dbReference type="EMBL" id="AMZH03007779">
    <property type="protein sequence ID" value="RRT60456.1"/>
    <property type="molecule type" value="Genomic_DNA"/>
</dbReference>
<organism evidence="2 3">
    <name type="scientific">Ensete ventricosum</name>
    <name type="common">Abyssinian banana</name>
    <name type="synonym">Musa ensete</name>
    <dbReference type="NCBI Taxonomy" id="4639"/>
    <lineage>
        <taxon>Eukaryota</taxon>
        <taxon>Viridiplantae</taxon>
        <taxon>Streptophyta</taxon>
        <taxon>Embryophyta</taxon>
        <taxon>Tracheophyta</taxon>
        <taxon>Spermatophyta</taxon>
        <taxon>Magnoliopsida</taxon>
        <taxon>Liliopsida</taxon>
        <taxon>Zingiberales</taxon>
        <taxon>Musaceae</taxon>
        <taxon>Ensete</taxon>
    </lineage>
</organism>
<evidence type="ECO:0000313" key="2">
    <source>
        <dbReference type="EMBL" id="RRT60456.1"/>
    </source>
</evidence>
<comment type="caution">
    <text evidence="2">The sequence shown here is derived from an EMBL/GenBank/DDBJ whole genome shotgun (WGS) entry which is preliminary data.</text>
</comment>
<dbReference type="Proteomes" id="UP000287651">
    <property type="component" value="Unassembled WGS sequence"/>
</dbReference>
<evidence type="ECO:0000313" key="3">
    <source>
        <dbReference type="Proteomes" id="UP000287651"/>
    </source>
</evidence>
<feature type="compositionally biased region" description="Polar residues" evidence="1">
    <location>
        <begin position="45"/>
        <end position="62"/>
    </location>
</feature>
<protein>
    <submittedName>
        <fullName evidence="2">Uncharacterized protein</fullName>
    </submittedName>
</protein>
<accession>A0A426Z923</accession>
<dbReference type="AlphaFoldDB" id="A0A426Z923"/>
<evidence type="ECO:0000256" key="1">
    <source>
        <dbReference type="SAM" id="MobiDB-lite"/>
    </source>
</evidence>
<gene>
    <name evidence="2" type="ORF">B296_00044963</name>
</gene>
<feature type="region of interest" description="Disordered" evidence="1">
    <location>
        <begin position="1"/>
        <end position="112"/>
    </location>
</feature>
<sequence>MLHKRKVLESKSKTHLGAGANLGSASVRTPPREELESRRKKPAAVTSSHLSPTLRTIRNASVSRLAHSPASKLGPAPTAQSASHDPDPSNADGGRHKNTFPEPSNPSPASGFRDFRAQIAPFHQRGKMRAIVMGKLRQVRRKWNFSKRADASNATNVWKATVGGRRRQIDLEARLVRCFYQFKETVQWHIFGLSTWILSANLRVTMADCSCHVLVGLMDTGRVEIRMEAFNRISFSLV</sequence>
<proteinExistence type="predicted"/>
<name>A0A426Z923_ENSVE</name>